<accession>A0A7G9Z7K1</accession>
<keyword evidence="1" id="KW-1133">Transmembrane helix</keyword>
<keyword evidence="1" id="KW-0472">Membrane</keyword>
<dbReference type="EMBL" id="MT631650">
    <property type="protein sequence ID" value="QNO56235.1"/>
    <property type="molecule type" value="Genomic_DNA"/>
</dbReference>
<proteinExistence type="predicted"/>
<keyword evidence="1" id="KW-0812">Transmembrane</keyword>
<gene>
    <name evidence="2" type="ORF">BCGBNPPC_00019</name>
</gene>
<dbReference type="AlphaFoldDB" id="A0A7G9Z7K1"/>
<protein>
    <submittedName>
        <fullName evidence="2">Uncharacterized protein</fullName>
    </submittedName>
</protein>
<sequence>MNEKQWFTLGFLFIITDIAFSVMFLGPIRTFASAYSLLANPMAGLSGEELIAANIQDAMYTSLSWIGYIISFIFAIMVIACIICGWLEKEDGR</sequence>
<organism evidence="2">
    <name type="scientific">Candidatus Methanophaga sp. ANME-1 ERB7</name>
    <dbReference type="NCBI Taxonomy" id="2759913"/>
    <lineage>
        <taxon>Archaea</taxon>
        <taxon>Methanobacteriati</taxon>
        <taxon>Methanobacteriota</taxon>
        <taxon>Stenosarchaea group</taxon>
        <taxon>Methanomicrobia</taxon>
        <taxon>Candidatus Methanophagales</taxon>
        <taxon>Candidatus Methanophagaceae</taxon>
        <taxon>Candidatus Methanophaga</taxon>
    </lineage>
</organism>
<feature type="transmembrane region" description="Helical" evidence="1">
    <location>
        <begin position="65"/>
        <end position="87"/>
    </location>
</feature>
<name>A0A7G9Z7K1_9EURY</name>
<evidence type="ECO:0000313" key="2">
    <source>
        <dbReference type="EMBL" id="QNO56235.1"/>
    </source>
</evidence>
<feature type="transmembrane region" description="Helical" evidence="1">
    <location>
        <begin position="7"/>
        <end position="28"/>
    </location>
</feature>
<reference evidence="2" key="1">
    <citation type="submission" date="2020-06" db="EMBL/GenBank/DDBJ databases">
        <title>Unique genomic features of the anaerobic methanotrophic archaea.</title>
        <authorList>
            <person name="Chadwick G.L."/>
            <person name="Skennerton C.T."/>
            <person name="Laso-Perez R."/>
            <person name="Leu A.O."/>
            <person name="Speth D.R."/>
            <person name="Yu H."/>
            <person name="Morgan-Lang C."/>
            <person name="Hatzenpichler R."/>
            <person name="Goudeau D."/>
            <person name="Malmstrom R."/>
            <person name="Brazelton W.J."/>
            <person name="Woyke T."/>
            <person name="Hallam S.J."/>
            <person name="Tyson G.W."/>
            <person name="Wegener G."/>
            <person name="Boetius A."/>
            <person name="Orphan V."/>
        </authorList>
    </citation>
    <scope>NUCLEOTIDE SEQUENCE</scope>
</reference>
<evidence type="ECO:0000256" key="1">
    <source>
        <dbReference type="SAM" id="Phobius"/>
    </source>
</evidence>